<reference evidence="1" key="1">
    <citation type="submission" date="2018-02" db="EMBL/GenBank/DDBJ databases">
        <title>Rhizophora mucronata_Transcriptome.</title>
        <authorList>
            <person name="Meera S.P."/>
            <person name="Sreeshan A."/>
            <person name="Augustine A."/>
        </authorList>
    </citation>
    <scope>NUCLEOTIDE SEQUENCE</scope>
    <source>
        <tissue evidence="1">Leaf</tissue>
    </source>
</reference>
<name>A0A2P2QF89_RHIMU</name>
<organism evidence="1">
    <name type="scientific">Rhizophora mucronata</name>
    <name type="common">Asiatic mangrove</name>
    <dbReference type="NCBI Taxonomy" id="61149"/>
    <lineage>
        <taxon>Eukaryota</taxon>
        <taxon>Viridiplantae</taxon>
        <taxon>Streptophyta</taxon>
        <taxon>Embryophyta</taxon>
        <taxon>Tracheophyta</taxon>
        <taxon>Spermatophyta</taxon>
        <taxon>Magnoliopsida</taxon>
        <taxon>eudicotyledons</taxon>
        <taxon>Gunneridae</taxon>
        <taxon>Pentapetalae</taxon>
        <taxon>rosids</taxon>
        <taxon>fabids</taxon>
        <taxon>Malpighiales</taxon>
        <taxon>Rhizophoraceae</taxon>
        <taxon>Rhizophora</taxon>
    </lineage>
</organism>
<dbReference type="EMBL" id="GGEC01085101">
    <property type="protein sequence ID" value="MBX65585.1"/>
    <property type="molecule type" value="Transcribed_RNA"/>
</dbReference>
<accession>A0A2P2QF89</accession>
<sequence>MNNSFLLNLDKTTVDMIIFIWLTCANGHLK</sequence>
<proteinExistence type="predicted"/>
<dbReference type="AlphaFoldDB" id="A0A2P2QF89"/>
<protein>
    <submittedName>
        <fullName evidence="1">Uncharacterized protein</fullName>
    </submittedName>
</protein>
<evidence type="ECO:0000313" key="1">
    <source>
        <dbReference type="EMBL" id="MBX65585.1"/>
    </source>
</evidence>